<comment type="caution">
    <text evidence="1">The sequence shown here is derived from an EMBL/GenBank/DDBJ whole genome shotgun (WGS) entry which is preliminary data.</text>
</comment>
<sequence>MGSPRNVVFLKKSKNWIIILNLRFVPSGSQDESQSYSNCSECKQKRTAVTWCKNCDIAIFKEIFVTGPAEILFIRDTQLNANENMDHLDENINKRGESF</sequence>
<protein>
    <submittedName>
        <fullName evidence="1">Uncharacterized protein</fullName>
    </submittedName>
</protein>
<gene>
    <name evidence="2" type="ORF">RhiirA1_469600</name>
    <name evidence="1" type="ORF">RhiirA5_410762</name>
</gene>
<organism evidence="1 4">
    <name type="scientific">Rhizophagus irregularis</name>
    <dbReference type="NCBI Taxonomy" id="588596"/>
    <lineage>
        <taxon>Eukaryota</taxon>
        <taxon>Fungi</taxon>
        <taxon>Fungi incertae sedis</taxon>
        <taxon>Mucoromycota</taxon>
        <taxon>Glomeromycotina</taxon>
        <taxon>Glomeromycetes</taxon>
        <taxon>Glomerales</taxon>
        <taxon>Glomeraceae</taxon>
        <taxon>Rhizophagus</taxon>
    </lineage>
</organism>
<reference evidence="2 3" key="4">
    <citation type="submission" date="2017-10" db="EMBL/GenBank/DDBJ databases">
        <title>Genome analyses suggest a sexual origin of heterokaryosis in a supposedly ancient asexual fungus.</title>
        <authorList>
            <person name="Corradi N."/>
            <person name="Sedzielewska K."/>
            <person name="Noel J."/>
            <person name="Charron P."/>
            <person name="Farinelli L."/>
            <person name="Marton T."/>
            <person name="Kruger M."/>
            <person name="Pelin A."/>
            <person name="Brachmann A."/>
            <person name="Corradi N."/>
        </authorList>
    </citation>
    <scope>NUCLEOTIDE SEQUENCE [LARGE SCALE GENOMIC DNA]</scope>
    <source>
        <strain evidence="2 3">A1</strain>
    </source>
</reference>
<name>A0A2N0Q2J5_9GLOM</name>
<accession>A0A2N0Q2J5</accession>
<dbReference type="VEuPathDB" id="FungiDB:RhiirA1_469600"/>
<proteinExistence type="predicted"/>
<reference evidence="1 4" key="1">
    <citation type="submission" date="2016-04" db="EMBL/GenBank/DDBJ databases">
        <title>Genome analyses suggest a sexual origin of heterokaryosis in a supposedly ancient asexual fungus.</title>
        <authorList>
            <person name="Ropars J."/>
            <person name="Sedzielewska K."/>
            <person name="Noel J."/>
            <person name="Charron P."/>
            <person name="Farinelli L."/>
            <person name="Marton T."/>
            <person name="Kruger M."/>
            <person name="Pelin A."/>
            <person name="Brachmann A."/>
            <person name="Corradi N."/>
        </authorList>
    </citation>
    <scope>NUCLEOTIDE SEQUENCE [LARGE SCALE GENOMIC DNA]</scope>
    <source>
        <strain evidence="1 4">A5</strain>
    </source>
</reference>
<dbReference type="EMBL" id="LLXH01001353">
    <property type="protein sequence ID" value="PKC59341.1"/>
    <property type="molecule type" value="Genomic_DNA"/>
</dbReference>
<evidence type="ECO:0000313" key="4">
    <source>
        <dbReference type="Proteomes" id="UP000232722"/>
    </source>
</evidence>
<dbReference type="Proteomes" id="UP000232722">
    <property type="component" value="Unassembled WGS sequence"/>
</dbReference>
<reference evidence="2 3" key="3">
    <citation type="submission" date="2017-10" db="EMBL/GenBank/DDBJ databases">
        <title>Extensive intraspecific genome diversity in a model arbuscular mycorrhizal fungus.</title>
        <authorList>
            <person name="Chen E.C.H."/>
            <person name="Morin E."/>
            <person name="Baudet D."/>
            <person name="Noel J."/>
            <person name="Ndikumana S."/>
            <person name="Charron P."/>
            <person name="St-Onge C."/>
            <person name="Giorgi J."/>
            <person name="Grigoriev I.V."/>
            <person name="Roux C."/>
            <person name="Martin F.M."/>
            <person name="Corradi N."/>
        </authorList>
    </citation>
    <scope>NUCLEOTIDE SEQUENCE [LARGE SCALE GENOMIC DNA]</scope>
    <source>
        <strain evidence="2 3">A1</strain>
    </source>
</reference>
<reference evidence="1 4" key="2">
    <citation type="submission" date="2017-09" db="EMBL/GenBank/DDBJ databases">
        <title>Extensive intraspecific genome diversity in a model arbuscular mycorrhizal fungus.</title>
        <authorList>
            <person name="Chen E.C."/>
            <person name="Morin E."/>
            <person name="Beaudet D."/>
            <person name="Noel J."/>
            <person name="Ndikumana S."/>
            <person name="Charron P."/>
            <person name="St-Onge C."/>
            <person name="Giorgi J."/>
            <person name="Grigoriev I.V."/>
            <person name="Roux C."/>
            <person name="Martin F.M."/>
            <person name="Corradi N."/>
        </authorList>
    </citation>
    <scope>NUCLEOTIDE SEQUENCE [LARGE SCALE GENOMIC DNA]</scope>
    <source>
        <strain evidence="1 4">A5</strain>
    </source>
</reference>
<evidence type="ECO:0000313" key="3">
    <source>
        <dbReference type="Proteomes" id="UP000232688"/>
    </source>
</evidence>
<dbReference type="Proteomes" id="UP000232688">
    <property type="component" value="Unassembled WGS sequence"/>
</dbReference>
<evidence type="ECO:0000313" key="2">
    <source>
        <dbReference type="EMBL" id="PKC59341.1"/>
    </source>
</evidence>
<dbReference type="EMBL" id="LLXJ01000197">
    <property type="protein sequence ID" value="PKC13319.1"/>
    <property type="molecule type" value="Genomic_DNA"/>
</dbReference>
<evidence type="ECO:0000313" key="1">
    <source>
        <dbReference type="EMBL" id="PKC13319.1"/>
    </source>
</evidence>
<dbReference type="AlphaFoldDB" id="A0A2N0Q2J5"/>